<feature type="compositionally biased region" description="Acidic residues" evidence="1">
    <location>
        <begin position="144"/>
        <end position="160"/>
    </location>
</feature>
<protein>
    <submittedName>
        <fullName evidence="4">Uncharacterized protein</fullName>
    </submittedName>
</protein>
<keyword evidence="2" id="KW-0812">Transmembrane</keyword>
<feature type="compositionally biased region" description="Polar residues" evidence="1">
    <location>
        <begin position="173"/>
        <end position="197"/>
    </location>
</feature>
<dbReference type="Proteomes" id="UP000433493">
    <property type="component" value="Unassembled WGS sequence"/>
</dbReference>
<evidence type="ECO:0000313" key="5">
    <source>
        <dbReference type="Proteomes" id="UP000433493"/>
    </source>
</evidence>
<organism evidence="4 5">
    <name type="scientific">Gulosibacter chungangensis</name>
    <dbReference type="NCBI Taxonomy" id="979746"/>
    <lineage>
        <taxon>Bacteria</taxon>
        <taxon>Bacillati</taxon>
        <taxon>Actinomycetota</taxon>
        <taxon>Actinomycetes</taxon>
        <taxon>Micrococcales</taxon>
        <taxon>Microbacteriaceae</taxon>
        <taxon>Gulosibacter</taxon>
    </lineage>
</organism>
<sequence>MSLFFATAIVMFVFAAPHSAHATDASFETVSGVGGQGMVHAIDVAVNPGEPTVYPPSCVHAAGGQTVWETVSAPADSAAISYSSVSVDGGQMATITATLSSGYIWGSLAAGWVVSGTNTVTWSYQLQSVVCPESAPPPAVVYTQDDEGSGNDGVDSDSGDVDPSTGGSDSAGVDTSGSDVGSADPSTSEAESPQVNESRAEDAGADDAGSSVHSPQASSPDVSSPNANSPNASSPGESGAHTSGTPEAGVADRGLSGATANDAASDNNHEDTGDDAADGGEGSDDAQADTDQPDGANSDSGESGSAYSSADDPEASGEVRPENDWTADSDSEAVPPQAERDPSPYLVTTGVTLPYVLITVGSALVLTGLAVVITVRRREA</sequence>
<comment type="caution">
    <text evidence="4">The sequence shown here is derived from an EMBL/GenBank/DDBJ whole genome shotgun (WGS) entry which is preliminary data.</text>
</comment>
<dbReference type="RefSeq" id="WP_158053453.1">
    <property type="nucleotide sequence ID" value="NZ_WBKB01000014.1"/>
</dbReference>
<keyword evidence="2" id="KW-1133">Transmembrane helix</keyword>
<reference evidence="4 5" key="1">
    <citation type="submission" date="2019-09" db="EMBL/GenBank/DDBJ databases">
        <title>Phylogeny of genus Pseudoclavibacter and closely related genus.</title>
        <authorList>
            <person name="Li Y."/>
        </authorList>
    </citation>
    <scope>NUCLEOTIDE SEQUENCE [LARGE SCALE GENOMIC DNA]</scope>
    <source>
        <strain evidence="4 5">KCTC 13959</strain>
    </source>
</reference>
<keyword evidence="2" id="KW-0472">Membrane</keyword>
<dbReference type="OrthoDB" id="5141409at2"/>
<accession>A0A7J5B753</accession>
<evidence type="ECO:0000256" key="3">
    <source>
        <dbReference type="SAM" id="SignalP"/>
    </source>
</evidence>
<feature type="region of interest" description="Disordered" evidence="1">
    <location>
        <begin position="133"/>
        <end position="344"/>
    </location>
</feature>
<dbReference type="EMBL" id="WBKB01000014">
    <property type="protein sequence ID" value="KAB1640558.1"/>
    <property type="molecule type" value="Genomic_DNA"/>
</dbReference>
<feature type="compositionally biased region" description="Low complexity" evidence="1">
    <location>
        <begin position="298"/>
        <end position="310"/>
    </location>
</feature>
<feature type="compositionally biased region" description="Low complexity" evidence="1">
    <location>
        <begin position="161"/>
        <end position="170"/>
    </location>
</feature>
<feature type="transmembrane region" description="Helical" evidence="2">
    <location>
        <begin position="353"/>
        <end position="375"/>
    </location>
</feature>
<evidence type="ECO:0000256" key="2">
    <source>
        <dbReference type="SAM" id="Phobius"/>
    </source>
</evidence>
<feature type="compositionally biased region" description="Low complexity" evidence="1">
    <location>
        <begin position="206"/>
        <end position="235"/>
    </location>
</feature>
<evidence type="ECO:0000256" key="1">
    <source>
        <dbReference type="SAM" id="MobiDB-lite"/>
    </source>
</evidence>
<proteinExistence type="predicted"/>
<keyword evidence="3" id="KW-0732">Signal</keyword>
<evidence type="ECO:0000313" key="4">
    <source>
        <dbReference type="EMBL" id="KAB1640558.1"/>
    </source>
</evidence>
<feature type="compositionally biased region" description="Acidic residues" evidence="1">
    <location>
        <begin position="272"/>
        <end position="292"/>
    </location>
</feature>
<dbReference type="AlphaFoldDB" id="A0A7J5B753"/>
<name>A0A7J5B753_9MICO</name>
<feature type="chain" id="PRO_5029617753" evidence="3">
    <location>
        <begin position="23"/>
        <end position="380"/>
    </location>
</feature>
<feature type="signal peptide" evidence="3">
    <location>
        <begin position="1"/>
        <end position="22"/>
    </location>
</feature>
<keyword evidence="5" id="KW-1185">Reference proteome</keyword>
<gene>
    <name evidence="4" type="ORF">F8O05_14420</name>
</gene>